<reference evidence="1" key="1">
    <citation type="submission" date="2021-12" db="EMBL/GenBank/DDBJ databases">
        <authorList>
            <person name="Zaccaron A."/>
            <person name="Stergiopoulos I."/>
        </authorList>
    </citation>
    <scope>NUCLEOTIDE SEQUENCE</scope>
    <source>
        <strain evidence="1">Race5_Kim</strain>
    </source>
</reference>
<evidence type="ECO:0000313" key="2">
    <source>
        <dbReference type="Proteomes" id="UP000756132"/>
    </source>
</evidence>
<name>A0A9Q8P8H9_PASFU</name>
<evidence type="ECO:0000313" key="1">
    <source>
        <dbReference type="EMBL" id="UJO17250.1"/>
    </source>
</evidence>
<sequence>MAWAKVIESFLMQQLNSQSCRDKDLGHLMDATHQAVGSYFYRRIYSMDAGVLQRYVADVRDSLRSFECANPEKGFATVRLIWPAYIAACEAETPELRAFFAQWFERLDSKAEWTFREYYALESCVR</sequence>
<protein>
    <submittedName>
        <fullName evidence="1">Uncharacterized protein</fullName>
    </submittedName>
</protein>
<dbReference type="OrthoDB" id="3638179at2759"/>
<dbReference type="AlphaFoldDB" id="A0A9Q8P8H9"/>
<reference evidence="1" key="2">
    <citation type="journal article" date="2022" name="Microb. Genom.">
        <title>A chromosome-scale genome assembly of the tomato pathogen Cladosporium fulvum reveals a compartmentalized genome architecture and the presence of a dispensable chromosome.</title>
        <authorList>
            <person name="Zaccaron A.Z."/>
            <person name="Chen L.H."/>
            <person name="Samaras A."/>
            <person name="Stergiopoulos I."/>
        </authorList>
    </citation>
    <scope>NUCLEOTIDE SEQUENCE</scope>
    <source>
        <strain evidence="1">Race5_Kim</strain>
    </source>
</reference>
<dbReference type="Pfam" id="PF11951">
    <property type="entry name" value="Fungal_trans_2"/>
    <property type="match status" value="1"/>
</dbReference>
<dbReference type="Proteomes" id="UP000756132">
    <property type="component" value="Chromosome 5"/>
</dbReference>
<keyword evidence="2" id="KW-1185">Reference proteome</keyword>
<gene>
    <name evidence="1" type="ORF">CLAFUR5_06436</name>
</gene>
<organism evidence="1 2">
    <name type="scientific">Passalora fulva</name>
    <name type="common">Tomato leaf mold</name>
    <name type="synonym">Cladosporium fulvum</name>
    <dbReference type="NCBI Taxonomy" id="5499"/>
    <lineage>
        <taxon>Eukaryota</taxon>
        <taxon>Fungi</taxon>
        <taxon>Dikarya</taxon>
        <taxon>Ascomycota</taxon>
        <taxon>Pezizomycotina</taxon>
        <taxon>Dothideomycetes</taxon>
        <taxon>Dothideomycetidae</taxon>
        <taxon>Mycosphaerellales</taxon>
        <taxon>Mycosphaerellaceae</taxon>
        <taxon>Fulvia</taxon>
    </lineage>
</organism>
<accession>A0A9Q8P8H9</accession>
<proteinExistence type="predicted"/>
<dbReference type="InterPro" id="IPR021858">
    <property type="entry name" value="Fun_TF"/>
</dbReference>
<dbReference type="RefSeq" id="XP_047761616.1">
    <property type="nucleotide sequence ID" value="XM_047905584.1"/>
</dbReference>
<dbReference type="GeneID" id="71986314"/>
<dbReference type="KEGG" id="ffu:CLAFUR5_06436"/>
<dbReference type="EMBL" id="CP090167">
    <property type="protein sequence ID" value="UJO17250.1"/>
    <property type="molecule type" value="Genomic_DNA"/>
</dbReference>